<comment type="caution">
    <text evidence="1">The sequence shown here is derived from an EMBL/GenBank/DDBJ whole genome shotgun (WGS) entry which is preliminary data.</text>
</comment>
<evidence type="ECO:0000313" key="1">
    <source>
        <dbReference type="EMBL" id="CAH1773556.1"/>
    </source>
</evidence>
<proteinExistence type="predicted"/>
<name>A0A8S4MZD9_OWEFU</name>
<organism evidence="1 2">
    <name type="scientific">Owenia fusiformis</name>
    <name type="common">Polychaete worm</name>
    <dbReference type="NCBI Taxonomy" id="6347"/>
    <lineage>
        <taxon>Eukaryota</taxon>
        <taxon>Metazoa</taxon>
        <taxon>Spiralia</taxon>
        <taxon>Lophotrochozoa</taxon>
        <taxon>Annelida</taxon>
        <taxon>Polychaeta</taxon>
        <taxon>Sedentaria</taxon>
        <taxon>Canalipalpata</taxon>
        <taxon>Sabellida</taxon>
        <taxon>Oweniida</taxon>
        <taxon>Oweniidae</taxon>
        <taxon>Owenia</taxon>
    </lineage>
</organism>
<accession>A0A8S4MZD9</accession>
<sequence length="101" mass="11148">MPKKPIYWGLRANFFSGPTQGGRNLPPASVYLPCNEGRIIFPVIHINSIFDLVCSLNPREPKISVSGTPPKWNAFWQNGGCSTYTGSTVICIFVNICMKEG</sequence>
<keyword evidence="2" id="KW-1185">Reference proteome</keyword>
<dbReference type="AlphaFoldDB" id="A0A8S4MZD9"/>
<gene>
    <name evidence="1" type="ORF">OFUS_LOCUS1136</name>
</gene>
<protein>
    <submittedName>
        <fullName evidence="1">Uncharacterized protein</fullName>
    </submittedName>
</protein>
<dbReference type="EMBL" id="CAIIXF020000001">
    <property type="protein sequence ID" value="CAH1773556.1"/>
    <property type="molecule type" value="Genomic_DNA"/>
</dbReference>
<reference evidence="1" key="1">
    <citation type="submission" date="2022-03" db="EMBL/GenBank/DDBJ databases">
        <authorList>
            <person name="Martin C."/>
        </authorList>
    </citation>
    <scope>NUCLEOTIDE SEQUENCE</scope>
</reference>
<dbReference type="Proteomes" id="UP000749559">
    <property type="component" value="Unassembled WGS sequence"/>
</dbReference>
<evidence type="ECO:0000313" key="2">
    <source>
        <dbReference type="Proteomes" id="UP000749559"/>
    </source>
</evidence>